<feature type="compositionally biased region" description="Polar residues" evidence="1">
    <location>
        <begin position="207"/>
        <end position="217"/>
    </location>
</feature>
<accession>A0A7J6M3L1</accession>
<sequence length="255" mass="28567">MSASEAAAQPQSVILFPECSLSGDNTTHGLLLIKAGLTPTEVDVCCLINNAKSESYTGRISTFNVIQGQSWDQFMQYLFTQVKESDVNLDVTEIADTKMVTLNIKDWVDYVHLYDGPVIDAAPYLIQAIEKGVVAGRTEKEVEEGLSQMDVLKRGAFRLAREKIRKAKQLEMILKVGKERQNGEADVDKKKEANYDRAEPLSYIQIHTPTTYPSGTGSYPLRKRPRAVIRKASKGLDYDDDRMCTEGENKRKSHC</sequence>
<evidence type="ECO:0000256" key="1">
    <source>
        <dbReference type="SAM" id="MobiDB-lite"/>
    </source>
</evidence>
<dbReference type="AlphaFoldDB" id="A0A7J6M3L1"/>
<gene>
    <name evidence="2" type="ORF">FOL47_004287</name>
</gene>
<evidence type="ECO:0000313" key="2">
    <source>
        <dbReference type="EMBL" id="KAF4666065.1"/>
    </source>
</evidence>
<dbReference type="EMBL" id="JAAPAO010000244">
    <property type="protein sequence ID" value="KAF4666065.1"/>
    <property type="molecule type" value="Genomic_DNA"/>
</dbReference>
<proteinExistence type="predicted"/>
<organism evidence="2 3">
    <name type="scientific">Perkinsus chesapeaki</name>
    <name type="common">Clam parasite</name>
    <name type="synonym">Perkinsus andrewsi</name>
    <dbReference type="NCBI Taxonomy" id="330153"/>
    <lineage>
        <taxon>Eukaryota</taxon>
        <taxon>Sar</taxon>
        <taxon>Alveolata</taxon>
        <taxon>Perkinsozoa</taxon>
        <taxon>Perkinsea</taxon>
        <taxon>Perkinsida</taxon>
        <taxon>Perkinsidae</taxon>
        <taxon>Perkinsus</taxon>
    </lineage>
</organism>
<feature type="region of interest" description="Disordered" evidence="1">
    <location>
        <begin position="207"/>
        <end position="232"/>
    </location>
</feature>
<reference evidence="2 3" key="1">
    <citation type="submission" date="2020-04" db="EMBL/GenBank/DDBJ databases">
        <title>Perkinsus chesapeaki whole genome sequence.</title>
        <authorList>
            <person name="Bogema D.R."/>
        </authorList>
    </citation>
    <scope>NUCLEOTIDE SEQUENCE [LARGE SCALE GENOMIC DNA]</scope>
    <source>
        <strain evidence="2">ATCC PRA-425</strain>
    </source>
</reference>
<protein>
    <submittedName>
        <fullName evidence="2">Uncharacterized protein</fullName>
    </submittedName>
</protein>
<name>A0A7J6M3L1_PERCH</name>
<comment type="caution">
    <text evidence="2">The sequence shown here is derived from an EMBL/GenBank/DDBJ whole genome shotgun (WGS) entry which is preliminary data.</text>
</comment>
<evidence type="ECO:0000313" key="3">
    <source>
        <dbReference type="Proteomes" id="UP000591131"/>
    </source>
</evidence>
<dbReference type="OrthoDB" id="10334609at2759"/>
<keyword evidence="3" id="KW-1185">Reference proteome</keyword>
<feature type="compositionally biased region" description="Basic residues" evidence="1">
    <location>
        <begin position="221"/>
        <end position="232"/>
    </location>
</feature>
<dbReference type="Proteomes" id="UP000591131">
    <property type="component" value="Unassembled WGS sequence"/>
</dbReference>